<dbReference type="InterPro" id="IPR036879">
    <property type="entry name" value="TF_MADSbox_sf"/>
</dbReference>
<dbReference type="Gene3D" id="3.40.1810.10">
    <property type="entry name" value="Transcription factor, MADS-box"/>
    <property type="match status" value="1"/>
</dbReference>
<dbReference type="GO" id="GO:0005634">
    <property type="term" value="C:nucleus"/>
    <property type="evidence" value="ECO:0007669"/>
    <property type="project" value="UniProtKB-SubCell"/>
</dbReference>
<dbReference type="InterPro" id="IPR033896">
    <property type="entry name" value="MEF2-like_N"/>
</dbReference>
<reference evidence="7" key="2">
    <citation type="submission" date="2023-06" db="EMBL/GenBank/DDBJ databases">
        <authorList>
            <person name="Ma L."/>
            <person name="Liu K.-W."/>
            <person name="Li Z."/>
            <person name="Hsiao Y.-Y."/>
            <person name="Qi Y."/>
            <person name="Fu T."/>
            <person name="Tang G."/>
            <person name="Zhang D."/>
            <person name="Sun W.-H."/>
            <person name="Liu D.-K."/>
            <person name="Li Y."/>
            <person name="Chen G.-Z."/>
            <person name="Liu X.-D."/>
            <person name="Liao X.-Y."/>
            <person name="Jiang Y.-T."/>
            <person name="Yu X."/>
            <person name="Hao Y."/>
            <person name="Huang J."/>
            <person name="Zhao X.-W."/>
            <person name="Ke S."/>
            <person name="Chen Y.-Y."/>
            <person name="Wu W.-L."/>
            <person name="Hsu J.-L."/>
            <person name="Lin Y.-F."/>
            <person name="Huang M.-D."/>
            <person name="Li C.-Y."/>
            <person name="Huang L."/>
            <person name="Wang Z.-W."/>
            <person name="Zhao X."/>
            <person name="Zhong W.-Y."/>
            <person name="Peng D.-H."/>
            <person name="Ahmad S."/>
            <person name="Lan S."/>
            <person name="Zhang J.-S."/>
            <person name="Tsai W.-C."/>
            <person name="Van De Peer Y."/>
            <person name="Liu Z.-J."/>
        </authorList>
    </citation>
    <scope>NUCLEOTIDE SEQUENCE</scope>
    <source>
        <strain evidence="7">CP</strain>
        <tissue evidence="7">Leaves</tissue>
    </source>
</reference>
<dbReference type="EMBL" id="JAUJYO010000016">
    <property type="protein sequence ID" value="KAK1294268.1"/>
    <property type="molecule type" value="Genomic_DNA"/>
</dbReference>
<gene>
    <name evidence="7" type="primary">AGL62</name>
    <name evidence="7" type="ORF">QJS10_CPA16g00441</name>
</gene>
<keyword evidence="8" id="KW-1185">Reference proteome</keyword>
<keyword evidence="3" id="KW-0238">DNA-binding</keyword>
<evidence type="ECO:0000313" key="7">
    <source>
        <dbReference type="EMBL" id="KAK1294268.1"/>
    </source>
</evidence>
<evidence type="ECO:0000256" key="1">
    <source>
        <dbReference type="ARBA" id="ARBA00004123"/>
    </source>
</evidence>
<feature type="domain" description="MADS-box" evidence="6">
    <location>
        <begin position="7"/>
        <end position="67"/>
    </location>
</feature>
<dbReference type="PANTHER" id="PTHR11945:SF629">
    <property type="entry name" value="OS02G0164450 PROTEIN"/>
    <property type="match status" value="1"/>
</dbReference>
<dbReference type="PANTHER" id="PTHR11945">
    <property type="entry name" value="MADS BOX PROTEIN"/>
    <property type="match status" value="1"/>
</dbReference>
<accession>A0AAV9CYF6</accession>
<proteinExistence type="predicted"/>
<evidence type="ECO:0000259" key="6">
    <source>
        <dbReference type="PROSITE" id="PS50066"/>
    </source>
</evidence>
<comment type="subcellular location">
    <subcellularLocation>
        <location evidence="1">Nucleus</location>
    </subcellularLocation>
</comment>
<organism evidence="7 8">
    <name type="scientific">Acorus calamus</name>
    <name type="common">Sweet flag</name>
    <dbReference type="NCBI Taxonomy" id="4465"/>
    <lineage>
        <taxon>Eukaryota</taxon>
        <taxon>Viridiplantae</taxon>
        <taxon>Streptophyta</taxon>
        <taxon>Embryophyta</taxon>
        <taxon>Tracheophyta</taxon>
        <taxon>Spermatophyta</taxon>
        <taxon>Magnoliopsida</taxon>
        <taxon>Liliopsida</taxon>
        <taxon>Acoraceae</taxon>
        <taxon>Acorus</taxon>
    </lineage>
</organism>
<keyword evidence="4" id="KW-0804">Transcription</keyword>
<evidence type="ECO:0000256" key="5">
    <source>
        <dbReference type="ARBA" id="ARBA00023242"/>
    </source>
</evidence>
<reference evidence="7" key="1">
    <citation type="journal article" date="2023" name="Nat. Commun.">
        <title>Diploid and tetraploid genomes of Acorus and the evolution of monocots.</title>
        <authorList>
            <person name="Ma L."/>
            <person name="Liu K.W."/>
            <person name="Li Z."/>
            <person name="Hsiao Y.Y."/>
            <person name="Qi Y."/>
            <person name="Fu T."/>
            <person name="Tang G.D."/>
            <person name="Zhang D."/>
            <person name="Sun W.H."/>
            <person name="Liu D.K."/>
            <person name="Li Y."/>
            <person name="Chen G.Z."/>
            <person name="Liu X.D."/>
            <person name="Liao X.Y."/>
            <person name="Jiang Y.T."/>
            <person name="Yu X."/>
            <person name="Hao Y."/>
            <person name="Huang J."/>
            <person name="Zhao X.W."/>
            <person name="Ke S."/>
            <person name="Chen Y.Y."/>
            <person name="Wu W.L."/>
            <person name="Hsu J.L."/>
            <person name="Lin Y.F."/>
            <person name="Huang M.D."/>
            <person name="Li C.Y."/>
            <person name="Huang L."/>
            <person name="Wang Z.W."/>
            <person name="Zhao X."/>
            <person name="Zhong W.Y."/>
            <person name="Peng D.H."/>
            <person name="Ahmad S."/>
            <person name="Lan S."/>
            <person name="Zhang J.S."/>
            <person name="Tsai W.C."/>
            <person name="Van de Peer Y."/>
            <person name="Liu Z.J."/>
        </authorList>
    </citation>
    <scope>NUCLEOTIDE SEQUENCE</scope>
    <source>
        <strain evidence="7">CP</strain>
    </source>
</reference>
<dbReference type="FunFam" id="3.40.1810.10:FF:000006">
    <property type="entry name" value="Agamous-like MADS-box protein AGL62"/>
    <property type="match status" value="1"/>
</dbReference>
<dbReference type="PRINTS" id="PR00404">
    <property type="entry name" value="MADSDOMAIN"/>
</dbReference>
<dbReference type="AlphaFoldDB" id="A0AAV9CYF6"/>
<protein>
    <submittedName>
        <fullName evidence="7">Agamous-like MADS-box protein AGL62</fullName>
    </submittedName>
</protein>
<dbReference type="CDD" id="cd00265">
    <property type="entry name" value="MADS_MEF2_like"/>
    <property type="match status" value="1"/>
</dbReference>
<comment type="caution">
    <text evidence="7">The sequence shown here is derived from an EMBL/GenBank/DDBJ whole genome shotgun (WGS) entry which is preliminary data.</text>
</comment>
<dbReference type="GO" id="GO:0000978">
    <property type="term" value="F:RNA polymerase II cis-regulatory region sequence-specific DNA binding"/>
    <property type="evidence" value="ECO:0007669"/>
    <property type="project" value="TreeGrafter"/>
</dbReference>
<dbReference type="GO" id="GO:0046983">
    <property type="term" value="F:protein dimerization activity"/>
    <property type="evidence" value="ECO:0007669"/>
    <property type="project" value="InterPro"/>
</dbReference>
<keyword evidence="2" id="KW-0805">Transcription regulation</keyword>
<dbReference type="PROSITE" id="PS50066">
    <property type="entry name" value="MADS_BOX_2"/>
    <property type="match status" value="1"/>
</dbReference>
<evidence type="ECO:0000256" key="2">
    <source>
        <dbReference type="ARBA" id="ARBA00023015"/>
    </source>
</evidence>
<evidence type="ECO:0000256" key="4">
    <source>
        <dbReference type="ARBA" id="ARBA00023163"/>
    </source>
</evidence>
<dbReference type="Pfam" id="PF00319">
    <property type="entry name" value="SRF-TF"/>
    <property type="match status" value="1"/>
</dbReference>
<dbReference type="GO" id="GO:0000981">
    <property type="term" value="F:DNA-binding transcription factor activity, RNA polymerase II-specific"/>
    <property type="evidence" value="ECO:0007669"/>
    <property type="project" value="TreeGrafter"/>
</dbReference>
<name>A0AAV9CYF6_ACOCL</name>
<dbReference type="SMART" id="SM00432">
    <property type="entry name" value="MADS"/>
    <property type="match status" value="1"/>
</dbReference>
<dbReference type="InterPro" id="IPR002100">
    <property type="entry name" value="TF_MADSbox"/>
</dbReference>
<dbReference type="Proteomes" id="UP001180020">
    <property type="component" value="Unassembled WGS sequence"/>
</dbReference>
<evidence type="ECO:0000313" key="8">
    <source>
        <dbReference type="Proteomes" id="UP001180020"/>
    </source>
</evidence>
<dbReference type="SUPFAM" id="SSF55455">
    <property type="entry name" value="SRF-like"/>
    <property type="match status" value="1"/>
</dbReference>
<dbReference type="GO" id="GO:0045944">
    <property type="term" value="P:positive regulation of transcription by RNA polymerase II"/>
    <property type="evidence" value="ECO:0007669"/>
    <property type="project" value="InterPro"/>
</dbReference>
<keyword evidence="5" id="KW-0539">Nucleus</keyword>
<sequence>MPRKAGTGRKRIEIKRIENEEARQVCFSKRRTGLFKKATELSIMCDAEVALIAYSPGNNVFTFGHPSVDSVSDHLLGRPCVNDQISNQNRARVVRELNNEYMEVSNCLDKKKKKGEDLKAKLMTSQFYNKQWTNGSIEELGLEQLEALRAKLYEIRKVVPKPSDDLMKAVVNQIPLSATNLMNQRRSLGIPMDHLVSQNLWFGNHSVPY</sequence>
<evidence type="ECO:0000256" key="3">
    <source>
        <dbReference type="ARBA" id="ARBA00023125"/>
    </source>
</evidence>